<evidence type="ECO:0000256" key="2">
    <source>
        <dbReference type="SAM" id="MobiDB-lite"/>
    </source>
</evidence>
<protein>
    <submittedName>
        <fullName evidence="4">Uncharacterized protein</fullName>
    </submittedName>
</protein>
<accession>A0A7S0NFP6</accession>
<organism evidence="4">
    <name type="scientific">Hanusia phi</name>
    <dbReference type="NCBI Taxonomy" id="3032"/>
    <lineage>
        <taxon>Eukaryota</taxon>
        <taxon>Cryptophyceae</taxon>
        <taxon>Pyrenomonadales</taxon>
        <taxon>Geminigeraceae</taxon>
        <taxon>Hanusia</taxon>
    </lineage>
</organism>
<proteinExistence type="predicted"/>
<feature type="coiled-coil region" evidence="1">
    <location>
        <begin position="182"/>
        <end position="209"/>
    </location>
</feature>
<keyword evidence="3" id="KW-0732">Signal</keyword>
<evidence type="ECO:0000256" key="1">
    <source>
        <dbReference type="SAM" id="Coils"/>
    </source>
</evidence>
<feature type="compositionally biased region" description="Polar residues" evidence="2">
    <location>
        <begin position="223"/>
        <end position="245"/>
    </location>
</feature>
<gene>
    <name evidence="4" type="ORF">HPHI1048_LOCUS24433</name>
</gene>
<dbReference type="EMBL" id="HBEO01036002">
    <property type="protein sequence ID" value="CAD8509872.1"/>
    <property type="molecule type" value="Transcribed_RNA"/>
</dbReference>
<evidence type="ECO:0000313" key="4">
    <source>
        <dbReference type="EMBL" id="CAD8509872.1"/>
    </source>
</evidence>
<sequence>MLGAKLSPCSLILISTLFIGSTYDCVQGHVGHADSCVGRAMLGEQGRFLAFSWCQRGFKFSLGDHSKQLTPLSRNRPTTVLHVHAGMKDWIKKVVFGDETKSRWKRAVTQYQVVGTGATEEEKLEAARIRRRAFVVQDPKYREMIKTEASFSAEGVSMSQESDQETVVKGTEGSDLSSVQKEVKLEVKAQEAESDLEAEARKQRSLELQQDAARTLGGRSKYFTMTTPSRPLNQHSSPRPPSGSQDAWRPKSSVLPTSSNVANRPSVTESVEEIEIEPEAPRNVVSYKNLWKEAATKKLANILSQKHVTIETKRQTPPDEPTFESSYTSRSGDSSDQYSYLPVLGEDFKPDLECSTWKVIAAKGVVVHSGPGEEFEPIGRLKGMQLVDVDGQDGPWLRLSESGPGAGGWVRSANNGRKGGPKGVFLVKQGKKLGFDSKHMARWSGDKK</sequence>
<keyword evidence="1" id="KW-0175">Coiled coil</keyword>
<feature type="signal peptide" evidence="3">
    <location>
        <begin position="1"/>
        <end position="28"/>
    </location>
</feature>
<dbReference type="AlphaFoldDB" id="A0A7S0NFP6"/>
<feature type="compositionally biased region" description="Polar residues" evidence="2">
    <location>
        <begin position="254"/>
        <end position="263"/>
    </location>
</feature>
<feature type="chain" id="PRO_5031111631" evidence="3">
    <location>
        <begin position="29"/>
        <end position="448"/>
    </location>
</feature>
<feature type="region of interest" description="Disordered" evidence="2">
    <location>
        <begin position="213"/>
        <end position="274"/>
    </location>
</feature>
<feature type="region of interest" description="Disordered" evidence="2">
    <location>
        <begin position="151"/>
        <end position="178"/>
    </location>
</feature>
<feature type="region of interest" description="Disordered" evidence="2">
    <location>
        <begin position="311"/>
        <end position="333"/>
    </location>
</feature>
<name>A0A7S0NFP6_9CRYP</name>
<reference evidence="4" key="1">
    <citation type="submission" date="2021-01" db="EMBL/GenBank/DDBJ databases">
        <authorList>
            <person name="Corre E."/>
            <person name="Pelletier E."/>
            <person name="Niang G."/>
            <person name="Scheremetjew M."/>
            <person name="Finn R."/>
            <person name="Kale V."/>
            <person name="Holt S."/>
            <person name="Cochrane G."/>
            <person name="Meng A."/>
            <person name="Brown T."/>
            <person name="Cohen L."/>
        </authorList>
    </citation>
    <scope>NUCLEOTIDE SEQUENCE</scope>
    <source>
        <strain evidence="4">CCMP325</strain>
    </source>
</reference>
<evidence type="ECO:0000256" key="3">
    <source>
        <dbReference type="SAM" id="SignalP"/>
    </source>
</evidence>